<organism evidence="2 3">
    <name type="scientific">Clohesyomyces aquaticus</name>
    <dbReference type="NCBI Taxonomy" id="1231657"/>
    <lineage>
        <taxon>Eukaryota</taxon>
        <taxon>Fungi</taxon>
        <taxon>Dikarya</taxon>
        <taxon>Ascomycota</taxon>
        <taxon>Pezizomycotina</taxon>
        <taxon>Dothideomycetes</taxon>
        <taxon>Pleosporomycetidae</taxon>
        <taxon>Pleosporales</taxon>
        <taxon>Lindgomycetaceae</taxon>
        <taxon>Clohesyomyces</taxon>
    </lineage>
</organism>
<keyword evidence="3" id="KW-1185">Reference proteome</keyword>
<evidence type="ECO:0000259" key="1">
    <source>
        <dbReference type="Pfam" id="PF14681"/>
    </source>
</evidence>
<gene>
    <name evidence="2" type="ORF">BCR34DRAFT_608293</name>
</gene>
<dbReference type="InterPro" id="IPR029057">
    <property type="entry name" value="PRTase-like"/>
</dbReference>
<dbReference type="Pfam" id="PF14681">
    <property type="entry name" value="UPRTase"/>
    <property type="match status" value="1"/>
</dbReference>
<dbReference type="CDD" id="cd06223">
    <property type="entry name" value="PRTases_typeI"/>
    <property type="match status" value="1"/>
</dbReference>
<dbReference type="InterPro" id="IPR000836">
    <property type="entry name" value="PRTase_dom"/>
</dbReference>
<proteinExistence type="predicted"/>
<dbReference type="STRING" id="1231657.A0A1Y1Y9W9"/>
<dbReference type="SUPFAM" id="SSF53271">
    <property type="entry name" value="PRTase-like"/>
    <property type="match status" value="1"/>
</dbReference>
<feature type="domain" description="Phosphoribosyltransferase" evidence="1">
    <location>
        <begin position="385"/>
        <end position="518"/>
    </location>
</feature>
<dbReference type="Proteomes" id="UP000193144">
    <property type="component" value="Unassembled WGS sequence"/>
</dbReference>
<reference evidence="2 3" key="1">
    <citation type="submission" date="2016-07" db="EMBL/GenBank/DDBJ databases">
        <title>Pervasive Adenine N6-methylation of Active Genes in Fungi.</title>
        <authorList>
            <consortium name="DOE Joint Genome Institute"/>
            <person name="Mondo S.J."/>
            <person name="Dannebaum R.O."/>
            <person name="Kuo R.C."/>
            <person name="Labutti K."/>
            <person name="Haridas S."/>
            <person name="Kuo A."/>
            <person name="Salamov A."/>
            <person name="Ahrendt S.R."/>
            <person name="Lipzen A."/>
            <person name="Sullivan W."/>
            <person name="Andreopoulos W.B."/>
            <person name="Clum A."/>
            <person name="Lindquist E."/>
            <person name="Daum C."/>
            <person name="Ramamoorthy G.K."/>
            <person name="Gryganskyi A."/>
            <person name="Culley D."/>
            <person name="Magnuson J.K."/>
            <person name="James T.Y."/>
            <person name="O'Malley M.A."/>
            <person name="Stajich J.E."/>
            <person name="Spatafora J.W."/>
            <person name="Visel A."/>
            <person name="Grigoriev I.V."/>
        </authorList>
    </citation>
    <scope>NUCLEOTIDE SEQUENCE [LARGE SCALE GENOMIC DNA]</scope>
    <source>
        <strain evidence="2 3">CBS 115471</strain>
    </source>
</reference>
<evidence type="ECO:0000313" key="2">
    <source>
        <dbReference type="EMBL" id="ORX94364.1"/>
    </source>
</evidence>
<name>A0A1Y1Y9W9_9PLEO</name>
<protein>
    <recommendedName>
        <fullName evidence="1">Phosphoribosyltransferase domain-containing protein</fullName>
    </recommendedName>
</protein>
<dbReference type="OrthoDB" id="5416609at2759"/>
<evidence type="ECO:0000313" key="3">
    <source>
        <dbReference type="Proteomes" id="UP000193144"/>
    </source>
</evidence>
<sequence length="520" mass="57557">MSAPSRHSSDFNTASSYAPSSRVASSSIAPFIAVQKPTNIIGTYEVSSCGKTHPREQLQQSLGTEDLTFYEGSAVLDSVVDGGLEAFKKLNDEKKKCRVGAITTIAEECMENICTEADLATFTHIIYLTFEPDVIAYRRSHDIKTKHPDISVEKLDKWQKAEEEGKLRELCMGSKILFTRVKSHARLDAVGRAKEDLAILETVDMLLQNFKSHGTSADEAEGLKAVCGSKFPAASRSDALLVFDADNPLASFDTGKMFFGKYSSERDAAIDYKVLASRMFSKWGYTSEAFRQMRLWFEEVADNADFEQLCDSVALEVALYPELSNILLLVKENVKKNICGVVLTSGLHRVWHKRRSLLGTAAKFRGFEFCDASNPDQNTQAGSKLLLRDMRDVAVFGPALCEAHRCAGFYLGNQYAGGIIGLEGYRISHVLGSRPTDNHSMGYRLDYEKNTLIVALMRDGEPMAFGVIDAFPLAMFKHSTDPADLKPEHIRGMYTVILADSVVNTGGSIKNYTDHIRALN</sequence>
<accession>A0A1Y1Y9W9</accession>
<dbReference type="AlphaFoldDB" id="A0A1Y1Y9W9"/>
<dbReference type="Gene3D" id="3.40.50.300">
    <property type="entry name" value="P-loop containing nucleotide triphosphate hydrolases"/>
    <property type="match status" value="1"/>
</dbReference>
<dbReference type="Gene3D" id="3.40.50.2020">
    <property type="match status" value="1"/>
</dbReference>
<dbReference type="InterPro" id="IPR027417">
    <property type="entry name" value="P-loop_NTPase"/>
</dbReference>
<comment type="caution">
    <text evidence="2">The sequence shown here is derived from an EMBL/GenBank/DDBJ whole genome shotgun (WGS) entry which is preliminary data.</text>
</comment>
<dbReference type="EMBL" id="MCFA01000311">
    <property type="protein sequence ID" value="ORX94364.1"/>
    <property type="molecule type" value="Genomic_DNA"/>
</dbReference>